<feature type="region of interest" description="Disordered" evidence="1">
    <location>
        <begin position="103"/>
        <end position="145"/>
    </location>
</feature>
<reference evidence="2 3" key="1">
    <citation type="submission" date="2024-04" db="EMBL/GenBank/DDBJ databases">
        <title>Genome assembly C_amara_ONT_v2.</title>
        <authorList>
            <person name="Yant L."/>
            <person name="Moore C."/>
            <person name="Slenker M."/>
        </authorList>
    </citation>
    <scope>NUCLEOTIDE SEQUENCE [LARGE SCALE GENOMIC DNA]</scope>
    <source>
        <tissue evidence="2">Leaf</tissue>
    </source>
</reference>
<evidence type="ECO:0000313" key="2">
    <source>
        <dbReference type="EMBL" id="KAL1188381.1"/>
    </source>
</evidence>
<name>A0ABD0Z0Z6_CARAN</name>
<dbReference type="AlphaFoldDB" id="A0ABD0Z0Z6"/>
<feature type="compositionally biased region" description="Polar residues" evidence="1">
    <location>
        <begin position="193"/>
        <end position="202"/>
    </location>
</feature>
<accession>A0ABD0Z0Z6</accession>
<feature type="region of interest" description="Disordered" evidence="1">
    <location>
        <begin position="189"/>
        <end position="249"/>
    </location>
</feature>
<keyword evidence="3" id="KW-1185">Reference proteome</keyword>
<comment type="caution">
    <text evidence="2">The sequence shown here is derived from an EMBL/GenBank/DDBJ whole genome shotgun (WGS) entry which is preliminary data.</text>
</comment>
<sequence>MVRFSCFNSHIHRHKPKKSSEGFSDRLIREDGSKSKGLSSIIFGRNIASGSENCKPSGSIAVDRVWKSEEIKPIGILEHDIVAHQVRHLKKSQSHGNELYLDGRDAPENGTDDGIDRITSPNSLEQDGTLAVDSSNRVEGSPNLYQKAPRASVSAYQGSDQALYGSVFSVGDLHQTDRDSHQLDDTSLYGEQMDNSISQTPHDSPLMVRSNSMPNIADSASGKSSPLKYSSRHSRSSDDLSCSRHAPNR</sequence>
<dbReference type="EMBL" id="JBANAX010000926">
    <property type="protein sequence ID" value="KAL1188381.1"/>
    <property type="molecule type" value="Genomic_DNA"/>
</dbReference>
<dbReference type="Proteomes" id="UP001558713">
    <property type="component" value="Unassembled WGS sequence"/>
</dbReference>
<evidence type="ECO:0000256" key="1">
    <source>
        <dbReference type="SAM" id="MobiDB-lite"/>
    </source>
</evidence>
<evidence type="ECO:0000313" key="3">
    <source>
        <dbReference type="Proteomes" id="UP001558713"/>
    </source>
</evidence>
<gene>
    <name evidence="2" type="ORF">V5N11_031754</name>
</gene>
<proteinExistence type="predicted"/>
<organism evidence="2 3">
    <name type="scientific">Cardamine amara subsp. amara</name>
    <dbReference type="NCBI Taxonomy" id="228776"/>
    <lineage>
        <taxon>Eukaryota</taxon>
        <taxon>Viridiplantae</taxon>
        <taxon>Streptophyta</taxon>
        <taxon>Embryophyta</taxon>
        <taxon>Tracheophyta</taxon>
        <taxon>Spermatophyta</taxon>
        <taxon>Magnoliopsida</taxon>
        <taxon>eudicotyledons</taxon>
        <taxon>Gunneridae</taxon>
        <taxon>Pentapetalae</taxon>
        <taxon>rosids</taxon>
        <taxon>malvids</taxon>
        <taxon>Brassicales</taxon>
        <taxon>Brassicaceae</taxon>
        <taxon>Cardamineae</taxon>
        <taxon>Cardamine</taxon>
    </lineage>
</organism>
<protein>
    <submittedName>
        <fullName evidence="2">Uncharacterized protein</fullName>
    </submittedName>
</protein>
<feature type="compositionally biased region" description="Polar residues" evidence="1">
    <location>
        <begin position="119"/>
        <end position="138"/>
    </location>
</feature>